<dbReference type="Pfam" id="PF08310">
    <property type="entry name" value="LGFP"/>
    <property type="match status" value="3"/>
</dbReference>
<sequence>MKNVMSISDVAAVAAVKDGISNPLIIMVSIFADAEQQIQAKWKSLGGSPGLPVVPGREGLVGAGDGFYREYGNGRIYWSPSTNAHEVHGAILDKWLSLGAEHSFLGYPVGDETGTPDGVGRFNRFQHGMIYWTPSIGAHEIHGAILDKWSSIGFENSFLGYPVSDELDLGFANGRFSNFERGQIAWTPIAGAAVSSSSFVADGAGGIRPQGVDPNGKPEIRRRVVASAHMAITDDETFGSNEHGTADGRTEGFVTNTTTPSTFLNLIGKAGGEVRVELNLNVSATTEGDVQISGNVQLFEGTSTESDDLDGTTGINFTVPRDGIITQRINVRNTDEGGDFSDIDLTISNFAA</sequence>
<dbReference type="AlphaFoldDB" id="A0AA49JJE6"/>
<dbReference type="EMBL" id="CP120682">
    <property type="protein sequence ID" value="WKN39744.1"/>
    <property type="molecule type" value="Genomic_DNA"/>
</dbReference>
<name>A0AA49JJE6_9BACT</name>
<evidence type="ECO:0000313" key="1">
    <source>
        <dbReference type="EMBL" id="WKN39744.1"/>
    </source>
</evidence>
<dbReference type="InterPro" id="IPR013207">
    <property type="entry name" value="LGFP"/>
</dbReference>
<reference evidence="1" key="1">
    <citation type="journal article" date="2023" name="Comput. Struct. Biotechnol. J.">
        <title>Discovery of a novel marine Bacteroidetes with a rich repertoire of carbohydrate-active enzymes.</title>
        <authorList>
            <person name="Chen B."/>
            <person name="Liu G."/>
            <person name="Chen Q."/>
            <person name="Wang H."/>
            <person name="Liu L."/>
            <person name="Tang K."/>
        </authorList>
    </citation>
    <scope>NUCLEOTIDE SEQUENCE</scope>
    <source>
        <strain evidence="1">TK19036</strain>
    </source>
</reference>
<protein>
    <recommendedName>
        <fullName evidence="2">LGFP repeat-containing protein</fullName>
    </recommendedName>
</protein>
<organism evidence="1">
    <name type="scientific">Roseihalotalea indica</name>
    <dbReference type="NCBI Taxonomy" id="2867963"/>
    <lineage>
        <taxon>Bacteria</taxon>
        <taxon>Pseudomonadati</taxon>
        <taxon>Bacteroidota</taxon>
        <taxon>Cytophagia</taxon>
        <taxon>Cytophagales</taxon>
        <taxon>Catalimonadaceae</taxon>
        <taxon>Roseihalotalea</taxon>
    </lineage>
</organism>
<proteinExistence type="predicted"/>
<reference evidence="1" key="2">
    <citation type="journal article" date="2024" name="Antonie Van Leeuwenhoek">
        <title>Roseihalotalea indica gen. nov., sp. nov., a halophilic Bacteroidetes from mesopelagic Southwest Indian Ocean with higher carbohydrate metabolic potential.</title>
        <authorList>
            <person name="Chen B."/>
            <person name="Zhang M."/>
            <person name="Lin D."/>
            <person name="Ye J."/>
            <person name="Tang K."/>
        </authorList>
    </citation>
    <scope>NUCLEOTIDE SEQUENCE</scope>
    <source>
        <strain evidence="1">TK19036</strain>
    </source>
</reference>
<gene>
    <name evidence="1" type="ORF">K4G66_13695</name>
</gene>
<accession>A0AA49JJE6</accession>
<evidence type="ECO:0008006" key="2">
    <source>
        <dbReference type="Google" id="ProtNLM"/>
    </source>
</evidence>